<evidence type="ECO:0000313" key="2">
    <source>
        <dbReference type="Proteomes" id="UP000324222"/>
    </source>
</evidence>
<sequence length="60" mass="6465">MEYDGVDGGQRCKMCCCQRFRSEGKPPSRDLGGLAVEVPSLLGGSPTAHLRAPYHSSNIE</sequence>
<organism evidence="1 2">
    <name type="scientific">Portunus trituberculatus</name>
    <name type="common">Swimming crab</name>
    <name type="synonym">Neptunus trituberculatus</name>
    <dbReference type="NCBI Taxonomy" id="210409"/>
    <lineage>
        <taxon>Eukaryota</taxon>
        <taxon>Metazoa</taxon>
        <taxon>Ecdysozoa</taxon>
        <taxon>Arthropoda</taxon>
        <taxon>Crustacea</taxon>
        <taxon>Multicrustacea</taxon>
        <taxon>Malacostraca</taxon>
        <taxon>Eumalacostraca</taxon>
        <taxon>Eucarida</taxon>
        <taxon>Decapoda</taxon>
        <taxon>Pleocyemata</taxon>
        <taxon>Brachyura</taxon>
        <taxon>Eubrachyura</taxon>
        <taxon>Portunoidea</taxon>
        <taxon>Portunidae</taxon>
        <taxon>Portuninae</taxon>
        <taxon>Portunus</taxon>
    </lineage>
</organism>
<protein>
    <submittedName>
        <fullName evidence="1">Uncharacterized protein</fullName>
    </submittedName>
</protein>
<proteinExistence type="predicted"/>
<accession>A0A5B7EL30</accession>
<reference evidence="1 2" key="1">
    <citation type="submission" date="2019-05" db="EMBL/GenBank/DDBJ databases">
        <title>Another draft genome of Portunus trituberculatus and its Hox gene families provides insights of decapod evolution.</title>
        <authorList>
            <person name="Jeong J.-H."/>
            <person name="Song I."/>
            <person name="Kim S."/>
            <person name="Choi T."/>
            <person name="Kim D."/>
            <person name="Ryu S."/>
            <person name="Kim W."/>
        </authorList>
    </citation>
    <scope>NUCLEOTIDE SEQUENCE [LARGE SCALE GENOMIC DNA]</scope>
    <source>
        <tissue evidence="1">Muscle</tissue>
    </source>
</reference>
<keyword evidence="2" id="KW-1185">Reference proteome</keyword>
<dbReference type="AlphaFoldDB" id="A0A5B7EL30"/>
<name>A0A5B7EL30_PORTR</name>
<dbReference type="EMBL" id="VSRR010002994">
    <property type="protein sequence ID" value="MPC34145.1"/>
    <property type="molecule type" value="Genomic_DNA"/>
</dbReference>
<dbReference type="Proteomes" id="UP000324222">
    <property type="component" value="Unassembled WGS sequence"/>
</dbReference>
<comment type="caution">
    <text evidence="1">The sequence shown here is derived from an EMBL/GenBank/DDBJ whole genome shotgun (WGS) entry which is preliminary data.</text>
</comment>
<evidence type="ECO:0000313" key="1">
    <source>
        <dbReference type="EMBL" id="MPC34145.1"/>
    </source>
</evidence>
<gene>
    <name evidence="1" type="ORF">E2C01_027524</name>
</gene>